<protein>
    <submittedName>
        <fullName evidence="2">Uncharacterized protein</fullName>
    </submittedName>
</protein>
<organism evidence="2 3">
    <name type="scientific">Punica granatum</name>
    <name type="common">Pomegranate</name>
    <dbReference type="NCBI Taxonomy" id="22663"/>
    <lineage>
        <taxon>Eukaryota</taxon>
        <taxon>Viridiplantae</taxon>
        <taxon>Streptophyta</taxon>
        <taxon>Embryophyta</taxon>
        <taxon>Tracheophyta</taxon>
        <taxon>Spermatophyta</taxon>
        <taxon>Magnoliopsida</taxon>
        <taxon>eudicotyledons</taxon>
        <taxon>Gunneridae</taxon>
        <taxon>Pentapetalae</taxon>
        <taxon>rosids</taxon>
        <taxon>malvids</taxon>
        <taxon>Myrtales</taxon>
        <taxon>Lythraceae</taxon>
        <taxon>Punica</taxon>
    </lineage>
</organism>
<feature type="region of interest" description="Disordered" evidence="1">
    <location>
        <begin position="1"/>
        <end position="63"/>
    </location>
</feature>
<reference evidence="3" key="1">
    <citation type="journal article" date="2017" name="Plant J.">
        <title>The pomegranate (Punica granatum L.) genome and the genomics of punicalagin biosynthesis.</title>
        <authorList>
            <person name="Qin G."/>
            <person name="Xu C."/>
            <person name="Ming R."/>
            <person name="Tang H."/>
            <person name="Guyot R."/>
            <person name="Kramer E.M."/>
            <person name="Hu Y."/>
            <person name="Yi X."/>
            <person name="Qi Y."/>
            <person name="Xu X."/>
            <person name="Gao Z."/>
            <person name="Pan H."/>
            <person name="Jian J."/>
            <person name="Tian Y."/>
            <person name="Yue Z."/>
            <person name="Xu Y."/>
        </authorList>
    </citation>
    <scope>NUCLEOTIDE SEQUENCE [LARGE SCALE GENOMIC DNA]</scope>
    <source>
        <strain evidence="3">cv. Dabenzi</strain>
    </source>
</reference>
<accession>A0A218XWH3</accession>
<gene>
    <name evidence="2" type="ORF">CDL15_Pgr026301</name>
</gene>
<evidence type="ECO:0000313" key="2">
    <source>
        <dbReference type="EMBL" id="OWM89138.1"/>
    </source>
</evidence>
<proteinExistence type="predicted"/>
<dbReference type="EMBL" id="MTKT01000676">
    <property type="protein sequence ID" value="OWM89138.1"/>
    <property type="molecule type" value="Genomic_DNA"/>
</dbReference>
<dbReference type="Proteomes" id="UP000197138">
    <property type="component" value="Unassembled WGS sequence"/>
</dbReference>
<comment type="caution">
    <text evidence="2">The sequence shown here is derived from an EMBL/GenBank/DDBJ whole genome shotgun (WGS) entry which is preliminary data.</text>
</comment>
<sequence>MLGRGPKVINARPNPESSRCGAEARKQYMRGRSPKVGPKPDAVNAGPKPYAVNAGPKPDAGQKPKSWAKALCSKCWAEARCGAKPKSGAEARCGAGARCGCHLVGDFLQWKKETMKEHELFAIPIQGCREANWPGRCCANPPRDVHRYVEHACMSWCKHVWTCVRRTRLLVDARGHAEGRASDHAVTLSVRKKLVLVAGLDSASSHSTSRYGEVKTASGLPAKVGTTRLSWGVGGRDGLGFWSQHISLWRSEDRKWPTREGWHNSSVVAAAVQA</sequence>
<dbReference type="AlphaFoldDB" id="A0A218XWH3"/>
<name>A0A218XWH3_PUNGR</name>
<evidence type="ECO:0000313" key="3">
    <source>
        <dbReference type="Proteomes" id="UP000197138"/>
    </source>
</evidence>
<evidence type="ECO:0000256" key="1">
    <source>
        <dbReference type="SAM" id="MobiDB-lite"/>
    </source>
</evidence>